<evidence type="ECO:0000256" key="6">
    <source>
        <dbReference type="ARBA" id="ARBA00022840"/>
    </source>
</evidence>
<evidence type="ECO:0000256" key="7">
    <source>
        <dbReference type="ARBA" id="ARBA00023027"/>
    </source>
</evidence>
<comment type="pathway">
    <text evidence="1">Cofactor biosynthesis; NAD(+) biosynthesis.</text>
</comment>
<gene>
    <name evidence="8" type="ORF">LCGC14_2869910</name>
</gene>
<sequence>MSYTFDTLAELREAHGPGVELNWLVGADMLADLTSWHRAAEVVELARIITAARPPWSDRIAEILVKLGGHFPAEVVSRLAGGVVATPLIDISSTAIRRRAHAGQSIRFLTPDAVMDYINRQGIYRPAGL</sequence>
<dbReference type="SUPFAM" id="SSF52374">
    <property type="entry name" value="Nucleotidylyl transferase"/>
    <property type="match status" value="1"/>
</dbReference>
<dbReference type="AlphaFoldDB" id="A0A0F8Y3G1"/>
<organism evidence="8">
    <name type="scientific">marine sediment metagenome</name>
    <dbReference type="NCBI Taxonomy" id="412755"/>
    <lineage>
        <taxon>unclassified sequences</taxon>
        <taxon>metagenomes</taxon>
        <taxon>ecological metagenomes</taxon>
    </lineage>
</organism>
<keyword evidence="5" id="KW-0547">Nucleotide-binding</keyword>
<keyword evidence="4" id="KW-0548">Nucleotidyltransferase</keyword>
<evidence type="ECO:0000313" key="8">
    <source>
        <dbReference type="EMBL" id="KKK75818.1"/>
    </source>
</evidence>
<name>A0A0F8Y3G1_9ZZZZ</name>
<dbReference type="EMBL" id="LAZR01055687">
    <property type="protein sequence ID" value="KKK75818.1"/>
    <property type="molecule type" value="Genomic_DNA"/>
</dbReference>
<dbReference type="InterPro" id="IPR005248">
    <property type="entry name" value="NadD/NMNAT"/>
</dbReference>
<keyword evidence="3" id="KW-0808">Transferase</keyword>
<reference evidence="8" key="1">
    <citation type="journal article" date="2015" name="Nature">
        <title>Complex archaea that bridge the gap between prokaryotes and eukaryotes.</title>
        <authorList>
            <person name="Spang A."/>
            <person name="Saw J.H."/>
            <person name="Jorgensen S.L."/>
            <person name="Zaremba-Niedzwiedzka K."/>
            <person name="Martijn J."/>
            <person name="Lind A.E."/>
            <person name="van Eijk R."/>
            <person name="Schleper C."/>
            <person name="Guy L."/>
            <person name="Ettema T.J."/>
        </authorList>
    </citation>
    <scope>NUCLEOTIDE SEQUENCE</scope>
</reference>
<dbReference type="GO" id="GO:0009435">
    <property type="term" value="P:NAD+ biosynthetic process"/>
    <property type="evidence" value="ECO:0007669"/>
    <property type="project" value="UniProtKB-UniPathway"/>
</dbReference>
<dbReference type="CDD" id="cd02165">
    <property type="entry name" value="NMNAT"/>
    <property type="match status" value="1"/>
</dbReference>
<evidence type="ECO:0000256" key="2">
    <source>
        <dbReference type="ARBA" id="ARBA00022642"/>
    </source>
</evidence>
<keyword evidence="7" id="KW-0520">NAD</keyword>
<dbReference type="GO" id="GO:0005524">
    <property type="term" value="F:ATP binding"/>
    <property type="evidence" value="ECO:0007669"/>
    <property type="project" value="UniProtKB-KW"/>
</dbReference>
<dbReference type="Gene3D" id="3.40.50.620">
    <property type="entry name" value="HUPs"/>
    <property type="match status" value="1"/>
</dbReference>
<dbReference type="UniPathway" id="UPA00253"/>
<evidence type="ECO:0000256" key="5">
    <source>
        <dbReference type="ARBA" id="ARBA00022741"/>
    </source>
</evidence>
<evidence type="ECO:0000256" key="3">
    <source>
        <dbReference type="ARBA" id="ARBA00022679"/>
    </source>
</evidence>
<accession>A0A0F8Y3G1</accession>
<dbReference type="PANTHER" id="PTHR39321:SF3">
    <property type="entry name" value="PHOSPHOPANTETHEINE ADENYLYLTRANSFERASE"/>
    <property type="match status" value="1"/>
</dbReference>
<evidence type="ECO:0000256" key="4">
    <source>
        <dbReference type="ARBA" id="ARBA00022695"/>
    </source>
</evidence>
<comment type="caution">
    <text evidence="8">The sequence shown here is derived from an EMBL/GenBank/DDBJ whole genome shotgun (WGS) entry which is preliminary data.</text>
</comment>
<keyword evidence="6" id="KW-0067">ATP-binding</keyword>
<dbReference type="PANTHER" id="PTHR39321">
    <property type="entry name" value="NICOTINATE-NUCLEOTIDE ADENYLYLTRANSFERASE-RELATED"/>
    <property type="match status" value="1"/>
</dbReference>
<dbReference type="GO" id="GO:0016779">
    <property type="term" value="F:nucleotidyltransferase activity"/>
    <property type="evidence" value="ECO:0007669"/>
    <property type="project" value="UniProtKB-KW"/>
</dbReference>
<dbReference type="InterPro" id="IPR014729">
    <property type="entry name" value="Rossmann-like_a/b/a_fold"/>
</dbReference>
<proteinExistence type="predicted"/>
<evidence type="ECO:0000256" key="1">
    <source>
        <dbReference type="ARBA" id="ARBA00004790"/>
    </source>
</evidence>
<protein>
    <submittedName>
        <fullName evidence="8">Uncharacterized protein</fullName>
    </submittedName>
</protein>
<keyword evidence="2" id="KW-0662">Pyridine nucleotide biosynthesis</keyword>